<dbReference type="Gene3D" id="3.90.226.10">
    <property type="entry name" value="2-enoyl-CoA Hydratase, Chain A, domain 1"/>
    <property type="match status" value="1"/>
</dbReference>
<dbReference type="PANTHER" id="PTHR43176">
    <property type="entry name" value="3-HYDROXYISOBUTYRYL-COA HYDROLASE-RELATED"/>
    <property type="match status" value="1"/>
</dbReference>
<accession>A0A1H5RYK5</accession>
<comment type="catalytic activity">
    <reaction evidence="1">
        <text>3-hydroxy-2-methylpropanoyl-CoA + H2O = 3-hydroxy-2-methylpropanoate + CoA + H(+)</text>
        <dbReference type="Rhea" id="RHEA:20888"/>
        <dbReference type="ChEBI" id="CHEBI:11805"/>
        <dbReference type="ChEBI" id="CHEBI:15377"/>
        <dbReference type="ChEBI" id="CHEBI:15378"/>
        <dbReference type="ChEBI" id="CHEBI:57287"/>
        <dbReference type="ChEBI" id="CHEBI:57340"/>
        <dbReference type="EC" id="3.1.2.4"/>
    </reaction>
</comment>
<dbReference type="GO" id="GO:0003860">
    <property type="term" value="F:3-hydroxyisobutyryl-CoA hydrolase activity"/>
    <property type="evidence" value="ECO:0007669"/>
    <property type="project" value="UniProtKB-EC"/>
</dbReference>
<dbReference type="OrthoDB" id="9790967at2"/>
<proteinExistence type="predicted"/>
<dbReference type="GO" id="GO:0005829">
    <property type="term" value="C:cytosol"/>
    <property type="evidence" value="ECO:0007669"/>
    <property type="project" value="TreeGrafter"/>
</dbReference>
<dbReference type="EMBL" id="FNVG01000001">
    <property type="protein sequence ID" value="SEF43300.1"/>
    <property type="molecule type" value="Genomic_DNA"/>
</dbReference>
<dbReference type="RefSeq" id="WP_103878423.1">
    <property type="nucleotide sequence ID" value="NZ_FNVG01000001.1"/>
</dbReference>
<keyword evidence="3" id="KW-0378">Hydrolase</keyword>
<gene>
    <name evidence="5" type="ORF">SAMN04488244_101173</name>
</gene>
<dbReference type="CDD" id="cd06558">
    <property type="entry name" value="crotonase-like"/>
    <property type="match status" value="1"/>
</dbReference>
<dbReference type="AlphaFoldDB" id="A0A1H5RYK5"/>
<dbReference type="GO" id="GO:0016853">
    <property type="term" value="F:isomerase activity"/>
    <property type="evidence" value="ECO:0007669"/>
    <property type="project" value="UniProtKB-KW"/>
</dbReference>
<evidence type="ECO:0000256" key="2">
    <source>
        <dbReference type="ARBA" id="ARBA00011915"/>
    </source>
</evidence>
<dbReference type="InterPro" id="IPR045004">
    <property type="entry name" value="ECH_dom"/>
</dbReference>
<protein>
    <recommendedName>
        <fullName evidence="2">3-hydroxyisobutyryl-CoA hydrolase</fullName>
        <ecNumber evidence="2">3.1.2.4</ecNumber>
    </recommendedName>
</protein>
<organism evidence="5 6">
    <name type="scientific">Vibrio hangzhouensis</name>
    <dbReference type="NCBI Taxonomy" id="462991"/>
    <lineage>
        <taxon>Bacteria</taxon>
        <taxon>Pseudomonadati</taxon>
        <taxon>Pseudomonadota</taxon>
        <taxon>Gammaproteobacteria</taxon>
        <taxon>Vibrionales</taxon>
        <taxon>Vibrionaceae</taxon>
        <taxon>Vibrio</taxon>
    </lineage>
</organism>
<name>A0A1H5RYK5_9VIBR</name>
<dbReference type="Pfam" id="PF16113">
    <property type="entry name" value="ECH_2"/>
    <property type="match status" value="1"/>
</dbReference>
<dbReference type="InterPro" id="IPR029045">
    <property type="entry name" value="ClpP/crotonase-like_dom_sf"/>
</dbReference>
<evidence type="ECO:0000256" key="3">
    <source>
        <dbReference type="ARBA" id="ARBA00022801"/>
    </source>
</evidence>
<reference evidence="6" key="1">
    <citation type="submission" date="2016-10" db="EMBL/GenBank/DDBJ databases">
        <authorList>
            <person name="Varghese N."/>
            <person name="Submissions S."/>
        </authorList>
    </citation>
    <scope>NUCLEOTIDE SEQUENCE [LARGE SCALE GENOMIC DNA]</scope>
    <source>
        <strain evidence="6">CGMCC 1.7062</strain>
    </source>
</reference>
<dbReference type="SUPFAM" id="SSF52096">
    <property type="entry name" value="ClpP/crotonase"/>
    <property type="match status" value="1"/>
</dbReference>
<dbReference type="NCBIfam" id="NF004127">
    <property type="entry name" value="PRK05617.1"/>
    <property type="match status" value="1"/>
</dbReference>
<evidence type="ECO:0000256" key="1">
    <source>
        <dbReference type="ARBA" id="ARBA00001709"/>
    </source>
</evidence>
<dbReference type="EC" id="3.1.2.4" evidence="2"/>
<evidence type="ECO:0000313" key="6">
    <source>
        <dbReference type="Proteomes" id="UP000236721"/>
    </source>
</evidence>
<dbReference type="InterPro" id="IPR032259">
    <property type="entry name" value="HIBYL-CoA-H"/>
</dbReference>
<evidence type="ECO:0000313" key="5">
    <source>
        <dbReference type="EMBL" id="SEF43300.1"/>
    </source>
</evidence>
<feature type="domain" description="Enoyl-CoA hydratase/isomerase" evidence="4">
    <location>
        <begin position="20"/>
        <end position="359"/>
    </location>
</feature>
<dbReference type="Proteomes" id="UP000236721">
    <property type="component" value="Unassembled WGS sequence"/>
</dbReference>
<keyword evidence="5" id="KW-0413">Isomerase</keyword>
<evidence type="ECO:0000259" key="4">
    <source>
        <dbReference type="Pfam" id="PF16113"/>
    </source>
</evidence>
<dbReference type="GO" id="GO:0006574">
    <property type="term" value="P:L-valine catabolic process"/>
    <property type="evidence" value="ECO:0007669"/>
    <property type="project" value="TreeGrafter"/>
</dbReference>
<keyword evidence="6" id="KW-1185">Reference proteome</keyword>
<sequence length="376" mass="41854">MSDTVSFEELKCDNGDYIIAVATLDNPTSLNALTHNMLVLLNDQLAKWHEDDNVVCVLLDGAGEKAFCAGGDVRAMHDVMKHSPMEDAKAYCEAFFSVEYQCDYLIHTYCKPIIAWGEGIVMGGGMGLFMGASHKIVTPNSRLAMPEISIGLFPDVGATYFLNHLEQRLGLFLGLTGVMLNASDAMDIHLADHLVLNQEQPSLLKQLQHADWDSVEDSYEFVSECLTDLEQHVGDQKPQPQLADRLTDIYQACDADSVNDVVGNILALPGNEKWLQMAKQNLSQGSAVTAHICFRQIHNYAHLSLADVFRLELILALRSVLLGEFQEGVRSRLVDKDGNPNWRFQSVEQVDTAVIDEMFTSLWRDDEHPLASLGHY</sequence>
<dbReference type="PANTHER" id="PTHR43176:SF3">
    <property type="entry name" value="3-HYDROXYISOBUTYRYL-COA HYDROLASE, MITOCHONDRIAL"/>
    <property type="match status" value="1"/>
</dbReference>